<reference evidence="3 4" key="1">
    <citation type="submission" date="2015-02" db="EMBL/GenBank/DDBJ databases">
        <title>Draft genome sequences of ten Microbacterium spp. with emphasis on heavy metal contaminated environments.</title>
        <authorList>
            <person name="Corretto E."/>
        </authorList>
    </citation>
    <scope>NUCLEOTIDE SEQUENCE [LARGE SCALE GENOMIC DNA]</scope>
    <source>
        <strain evidence="3 4">DSM 18659</strain>
    </source>
</reference>
<organism evidence="3 4">
    <name type="scientific">Microbacterium ginsengisoli</name>
    <dbReference type="NCBI Taxonomy" id="400772"/>
    <lineage>
        <taxon>Bacteria</taxon>
        <taxon>Bacillati</taxon>
        <taxon>Actinomycetota</taxon>
        <taxon>Actinomycetes</taxon>
        <taxon>Micrococcales</taxon>
        <taxon>Microbacteriaceae</taxon>
        <taxon>Microbacterium</taxon>
    </lineage>
</organism>
<keyword evidence="4" id="KW-1185">Reference proteome</keyword>
<feature type="region of interest" description="Disordered" evidence="1">
    <location>
        <begin position="1"/>
        <end position="63"/>
    </location>
</feature>
<comment type="caution">
    <text evidence="3">The sequence shown here is derived from an EMBL/GenBank/DDBJ whole genome shotgun (WGS) entry which is preliminary data.</text>
</comment>
<feature type="compositionally biased region" description="Low complexity" evidence="1">
    <location>
        <begin position="24"/>
        <end position="43"/>
    </location>
</feature>
<accession>A0A0F0M2W3</accession>
<evidence type="ECO:0000259" key="2">
    <source>
        <dbReference type="Pfam" id="PF18064"/>
    </source>
</evidence>
<dbReference type="STRING" id="400772.RR49_00369"/>
<dbReference type="OrthoDB" id="4560943at2"/>
<dbReference type="EMBL" id="JYIY01000052">
    <property type="protein sequence ID" value="KJL40866.1"/>
    <property type="molecule type" value="Genomic_DNA"/>
</dbReference>
<evidence type="ECO:0000313" key="4">
    <source>
        <dbReference type="Proteomes" id="UP000033451"/>
    </source>
</evidence>
<dbReference type="Gene3D" id="6.10.180.30">
    <property type="match status" value="1"/>
</dbReference>
<evidence type="ECO:0000313" key="3">
    <source>
        <dbReference type="EMBL" id="KJL40866.1"/>
    </source>
</evidence>
<evidence type="ECO:0000256" key="1">
    <source>
        <dbReference type="SAM" id="MobiDB-lite"/>
    </source>
</evidence>
<gene>
    <name evidence="3" type="ORF">RR49_00369</name>
</gene>
<sequence>MTRPAPRKSSLAGSSPVAPPVSSPEPQSQPAASAEPAAAVAAPTVRPVTKKAGTKYPPKVSFYQDPEDTARVRGAILHTQLTEGSRSLSAFINHAVMAEVERLEAKYNGGKPFPAIGAREMPQGRPMGE</sequence>
<feature type="region of interest" description="Disordered" evidence="1">
    <location>
        <begin position="108"/>
        <end position="129"/>
    </location>
</feature>
<name>A0A0F0M2W3_9MICO</name>
<dbReference type="AlphaFoldDB" id="A0A0F0M2W3"/>
<dbReference type="PATRIC" id="fig|400772.4.peg.400"/>
<dbReference type="RefSeq" id="WP_045246208.1">
    <property type="nucleotide sequence ID" value="NZ_JYIY01000052.1"/>
</dbReference>
<protein>
    <recommendedName>
        <fullName evidence="2">ParB-like C-terminal domain-containing protein</fullName>
    </recommendedName>
</protein>
<dbReference type="InterPro" id="IPR040851">
    <property type="entry name" value="ParB-like_C"/>
</dbReference>
<dbReference type="Proteomes" id="UP000033451">
    <property type="component" value="Unassembled WGS sequence"/>
</dbReference>
<proteinExistence type="predicted"/>
<dbReference type="Pfam" id="PF18064">
    <property type="entry name" value="CB_ParB_C"/>
    <property type="match status" value="1"/>
</dbReference>
<feature type="domain" description="ParB-like C-terminal" evidence="2">
    <location>
        <begin position="69"/>
        <end position="111"/>
    </location>
</feature>